<evidence type="ECO:0000313" key="2">
    <source>
        <dbReference type="Proteomes" id="UP000005561"/>
    </source>
</evidence>
<sequence>MLCINYNMLLFIMQVKNKFLFSKMLASRPFFLYTKHSTNDRAPGADTQKRPSPAARMFQGRLCIS</sequence>
<protein>
    <submittedName>
        <fullName evidence="1">Uncharacterized protein</fullName>
    </submittedName>
</protein>
<reference evidence="1" key="1">
    <citation type="submission" date="2009-07" db="EMBL/GenBank/DDBJ databases">
        <authorList>
            <person name="Weinstock G."/>
            <person name="Sodergren E."/>
            <person name="Clifton S."/>
            <person name="Fulton L."/>
            <person name="Fulton B."/>
            <person name="Courtney L."/>
            <person name="Fronick C."/>
            <person name="Harrison M."/>
            <person name="Strong C."/>
            <person name="Farmer C."/>
            <person name="Delahaunty K."/>
            <person name="Markovic C."/>
            <person name="Hall O."/>
            <person name="Minx P."/>
            <person name="Tomlinson C."/>
            <person name="Mitreva M."/>
            <person name="Nelson J."/>
            <person name="Hou S."/>
            <person name="Wollam A."/>
            <person name="Pepin K.H."/>
            <person name="Johnson M."/>
            <person name="Bhonagiri V."/>
            <person name="Nash W.E."/>
            <person name="Warren W."/>
            <person name="Chinwalla A."/>
            <person name="Mardis E.R."/>
            <person name="Wilson R.K."/>
        </authorList>
    </citation>
    <scope>NUCLEOTIDE SEQUENCE [LARGE SCALE GENOMIC DNA]</scope>
    <source>
        <strain evidence="1">DSM 14469</strain>
    </source>
</reference>
<accession>C6LJP1</accession>
<name>C6LJP1_9FIRM</name>
<dbReference type="EMBL" id="ACCL02000021">
    <property type="protein sequence ID" value="EET59164.1"/>
    <property type="molecule type" value="Genomic_DNA"/>
</dbReference>
<gene>
    <name evidence="1" type="ORF">BRYFOR_08878</name>
</gene>
<comment type="caution">
    <text evidence="1">The sequence shown here is derived from an EMBL/GenBank/DDBJ whole genome shotgun (WGS) entry which is preliminary data.</text>
</comment>
<dbReference type="Proteomes" id="UP000005561">
    <property type="component" value="Unassembled WGS sequence"/>
</dbReference>
<organism evidence="1 2">
    <name type="scientific">Marvinbryantia formatexigens DSM 14469</name>
    <dbReference type="NCBI Taxonomy" id="478749"/>
    <lineage>
        <taxon>Bacteria</taxon>
        <taxon>Bacillati</taxon>
        <taxon>Bacillota</taxon>
        <taxon>Clostridia</taxon>
        <taxon>Lachnospirales</taxon>
        <taxon>Lachnospiraceae</taxon>
        <taxon>Marvinbryantia</taxon>
    </lineage>
</organism>
<dbReference type="AlphaFoldDB" id="C6LJP1"/>
<evidence type="ECO:0000313" key="1">
    <source>
        <dbReference type="EMBL" id="EET59164.1"/>
    </source>
</evidence>
<keyword evidence="2" id="KW-1185">Reference proteome</keyword>
<proteinExistence type="predicted"/>